<dbReference type="Proteomes" id="UP000253083">
    <property type="component" value="Unassembled WGS sequence"/>
</dbReference>
<dbReference type="EMBL" id="QNRT01000001">
    <property type="protein sequence ID" value="RBP53106.1"/>
    <property type="molecule type" value="Genomic_DNA"/>
</dbReference>
<evidence type="ECO:0000256" key="1">
    <source>
        <dbReference type="SAM" id="MobiDB-lite"/>
    </source>
</evidence>
<gene>
    <name evidence="2" type="ORF">DFR28_101491</name>
</gene>
<proteinExistence type="predicted"/>
<comment type="caution">
    <text evidence="2">The sequence shown here is derived from an EMBL/GenBank/DDBJ whole genome shotgun (WGS) entry which is preliminary data.</text>
</comment>
<keyword evidence="3" id="KW-1185">Reference proteome</keyword>
<name>A0A395JRP0_9GAMM</name>
<evidence type="ECO:0000313" key="3">
    <source>
        <dbReference type="Proteomes" id="UP000253083"/>
    </source>
</evidence>
<dbReference type="OrthoDB" id="5878449at2"/>
<evidence type="ECO:0000313" key="2">
    <source>
        <dbReference type="EMBL" id="RBP53106.1"/>
    </source>
</evidence>
<reference evidence="2 3" key="1">
    <citation type="submission" date="2018-06" db="EMBL/GenBank/DDBJ databases">
        <title>Genomic Encyclopedia of Type Strains, Phase IV (KMG-IV): sequencing the most valuable type-strain genomes for metagenomic binning, comparative biology and taxonomic classification.</title>
        <authorList>
            <person name="Goeker M."/>
        </authorList>
    </citation>
    <scope>NUCLEOTIDE SEQUENCE [LARGE SCALE GENOMIC DNA]</scope>
    <source>
        <strain evidence="2 3">DSM 24032</strain>
    </source>
</reference>
<organism evidence="2 3">
    <name type="scientific">Arenicella xantha</name>
    <dbReference type="NCBI Taxonomy" id="644221"/>
    <lineage>
        <taxon>Bacteria</taxon>
        <taxon>Pseudomonadati</taxon>
        <taxon>Pseudomonadota</taxon>
        <taxon>Gammaproteobacteria</taxon>
        <taxon>Arenicellales</taxon>
        <taxon>Arenicellaceae</taxon>
        <taxon>Arenicella</taxon>
    </lineage>
</organism>
<protein>
    <submittedName>
        <fullName evidence="2">Killing trait domain-containing protein</fullName>
    </submittedName>
</protein>
<dbReference type="Pfam" id="PF11747">
    <property type="entry name" value="RebB"/>
    <property type="match status" value="1"/>
</dbReference>
<dbReference type="RefSeq" id="WP_113952705.1">
    <property type="nucleotide sequence ID" value="NZ_QNRT01000001.1"/>
</dbReference>
<dbReference type="InParanoid" id="A0A395JRP0"/>
<sequence length="164" mass="16953">MIDESSVNSQTTDSVSQVNTLLLGTSASQSIGLLEMVSAETLGMSMHNAVTAQQNSQMSTSASVTASCAKMLQAAPSMPPTVAPPPAPSPPPFMPLEPDTDKTAGDYVKEATTMAEEAIAMMEKDATATAADKKSLKALLAKLQTITGKKDTAKKNAPKPGEPT</sequence>
<feature type="compositionally biased region" description="Pro residues" evidence="1">
    <location>
        <begin position="77"/>
        <end position="95"/>
    </location>
</feature>
<dbReference type="InterPro" id="IPR021070">
    <property type="entry name" value="Killing_trait_RebB"/>
</dbReference>
<feature type="region of interest" description="Disordered" evidence="1">
    <location>
        <begin position="76"/>
        <end position="103"/>
    </location>
</feature>
<dbReference type="AlphaFoldDB" id="A0A395JRP0"/>
<accession>A0A395JRP0</accession>